<dbReference type="EMBL" id="BK014637">
    <property type="protein sequence ID" value="DAD65194.1"/>
    <property type="molecule type" value="Genomic_DNA"/>
</dbReference>
<reference evidence="1" key="1">
    <citation type="journal article" date="2021" name="Proc. Natl. Acad. Sci. U.S.A.">
        <title>A Catalog of Tens of Thousands of Viruses from Human Metagenomes Reveals Hidden Associations with Chronic Diseases.</title>
        <authorList>
            <person name="Tisza M.J."/>
            <person name="Buck C.B."/>
        </authorList>
    </citation>
    <scope>NUCLEOTIDE SEQUENCE</scope>
    <source>
        <strain evidence="1">CtHFk21</strain>
    </source>
</reference>
<sequence>MVAPSVATMWYFKGCSGAGDSVARLFAANARALNRRVSTIPICGNCALLPPRVPVHHARHDDDPA</sequence>
<organism evidence="1">
    <name type="scientific">Myoviridae sp. ctHFk21</name>
    <dbReference type="NCBI Taxonomy" id="2823538"/>
    <lineage>
        <taxon>Viruses</taxon>
        <taxon>Duplodnaviria</taxon>
        <taxon>Heunggongvirae</taxon>
        <taxon>Uroviricota</taxon>
        <taxon>Caudoviricetes</taxon>
    </lineage>
</organism>
<accession>A0A8S5L6D1</accession>
<protein>
    <submittedName>
        <fullName evidence="1">Uncharacterized protein</fullName>
    </submittedName>
</protein>
<proteinExistence type="predicted"/>
<name>A0A8S5L6D1_9CAUD</name>
<evidence type="ECO:0000313" key="1">
    <source>
        <dbReference type="EMBL" id="DAD65194.1"/>
    </source>
</evidence>